<feature type="signal peptide" evidence="7">
    <location>
        <begin position="1"/>
        <end position="26"/>
    </location>
</feature>
<name>A0A239CA54_9ACTN</name>
<dbReference type="PROSITE" id="PS00134">
    <property type="entry name" value="TRYPSIN_HIS"/>
    <property type="match status" value="1"/>
</dbReference>
<keyword evidence="10" id="KW-1185">Reference proteome</keyword>
<accession>A0A239CA54</accession>
<keyword evidence="3 6" id="KW-0645">Protease</keyword>
<dbReference type="InterPro" id="IPR001254">
    <property type="entry name" value="Trypsin_dom"/>
</dbReference>
<dbReference type="PROSITE" id="PS50240">
    <property type="entry name" value="TRYPSIN_DOM"/>
    <property type="match status" value="1"/>
</dbReference>
<gene>
    <name evidence="9" type="ORF">SAMN05216252_103430</name>
</gene>
<dbReference type="PANTHER" id="PTHR24264">
    <property type="entry name" value="TRYPSIN-RELATED"/>
    <property type="match status" value="1"/>
</dbReference>
<dbReference type="SUPFAM" id="SSF50494">
    <property type="entry name" value="Trypsin-like serine proteases"/>
    <property type="match status" value="1"/>
</dbReference>
<feature type="domain" description="Peptidase S1" evidence="8">
    <location>
        <begin position="44"/>
        <end position="286"/>
    </location>
</feature>
<dbReference type="InterPro" id="IPR050127">
    <property type="entry name" value="Serine_Proteases_S1"/>
</dbReference>
<evidence type="ECO:0000313" key="9">
    <source>
        <dbReference type="EMBL" id="SNS16558.1"/>
    </source>
</evidence>
<dbReference type="InterPro" id="IPR018114">
    <property type="entry name" value="TRYPSIN_HIS"/>
</dbReference>
<evidence type="ECO:0000256" key="6">
    <source>
        <dbReference type="RuleBase" id="RU363034"/>
    </source>
</evidence>
<dbReference type="SMART" id="SM00020">
    <property type="entry name" value="Tryp_SPc"/>
    <property type="match status" value="1"/>
</dbReference>
<dbReference type="InterPro" id="IPR033116">
    <property type="entry name" value="TRYPSIN_SER"/>
</dbReference>
<dbReference type="PROSITE" id="PS00135">
    <property type="entry name" value="TRYPSIN_SER"/>
    <property type="match status" value="1"/>
</dbReference>
<keyword evidence="2" id="KW-0964">Secreted</keyword>
<keyword evidence="5" id="KW-1015">Disulfide bond</keyword>
<evidence type="ECO:0000259" key="8">
    <source>
        <dbReference type="PROSITE" id="PS50240"/>
    </source>
</evidence>
<dbReference type="Gene3D" id="2.40.10.10">
    <property type="entry name" value="Trypsin-like serine proteases"/>
    <property type="match status" value="1"/>
</dbReference>
<dbReference type="GO" id="GO:0006508">
    <property type="term" value="P:proteolysis"/>
    <property type="evidence" value="ECO:0007669"/>
    <property type="project" value="UniProtKB-KW"/>
</dbReference>
<dbReference type="FunFam" id="2.40.10.10:FF:000002">
    <property type="entry name" value="Transmembrane protease serine"/>
    <property type="match status" value="1"/>
</dbReference>
<dbReference type="GO" id="GO:0004252">
    <property type="term" value="F:serine-type endopeptidase activity"/>
    <property type="evidence" value="ECO:0007669"/>
    <property type="project" value="InterPro"/>
</dbReference>
<dbReference type="CDD" id="cd00190">
    <property type="entry name" value="Tryp_SPc"/>
    <property type="match status" value="1"/>
</dbReference>
<evidence type="ECO:0000256" key="5">
    <source>
        <dbReference type="ARBA" id="ARBA00023157"/>
    </source>
</evidence>
<keyword evidence="4 6" id="KW-0378">Hydrolase</keyword>
<dbReference type="RefSeq" id="WP_089223085.1">
    <property type="nucleotide sequence ID" value="NZ_FZOF01000003.1"/>
</dbReference>
<evidence type="ECO:0000256" key="2">
    <source>
        <dbReference type="ARBA" id="ARBA00022525"/>
    </source>
</evidence>
<dbReference type="PRINTS" id="PR00722">
    <property type="entry name" value="CHYMOTRYPSIN"/>
</dbReference>
<evidence type="ECO:0000256" key="7">
    <source>
        <dbReference type="SAM" id="SignalP"/>
    </source>
</evidence>
<evidence type="ECO:0000313" key="10">
    <source>
        <dbReference type="Proteomes" id="UP000198280"/>
    </source>
</evidence>
<dbReference type="PANTHER" id="PTHR24264:SF65">
    <property type="entry name" value="SRCR DOMAIN-CONTAINING PROTEIN"/>
    <property type="match status" value="1"/>
</dbReference>
<sequence length="286" mass="28501">MRSSIRTLIGGLIAGSALALSLPASATAAAVEYAPGAPGADNGVIGGTPVTTEQYPWAVVLSSRSRYGTGRSGQFCGGALVGPNTVVSAAHCFSPTALGGDWNQVPDLRIIAGRTDLAGSAGREVAVRKVWVNPAYDPTTNSGDVAVVTTAEPFPVGSAIRMAAPGDVNPYEAGTPAQVLGWGDTAGLGTYSNVLMAANVSVLADSVCEQAYPGSTEGKYQRSGMVCAGDLAGGHDSCQGDSGGPLVAEGRLIGLVSWGAGCAQAGHPGVYTRVSAVAGLVGQHAS</sequence>
<dbReference type="InterPro" id="IPR001314">
    <property type="entry name" value="Peptidase_S1A"/>
</dbReference>
<evidence type="ECO:0000256" key="4">
    <source>
        <dbReference type="ARBA" id="ARBA00022801"/>
    </source>
</evidence>
<keyword evidence="6" id="KW-0720">Serine protease</keyword>
<dbReference type="Proteomes" id="UP000198280">
    <property type="component" value="Unassembled WGS sequence"/>
</dbReference>
<organism evidence="9 10">
    <name type="scientific">Actinacidiphila glaucinigra</name>
    <dbReference type="NCBI Taxonomy" id="235986"/>
    <lineage>
        <taxon>Bacteria</taxon>
        <taxon>Bacillati</taxon>
        <taxon>Actinomycetota</taxon>
        <taxon>Actinomycetes</taxon>
        <taxon>Kitasatosporales</taxon>
        <taxon>Streptomycetaceae</taxon>
        <taxon>Actinacidiphila</taxon>
    </lineage>
</organism>
<dbReference type="EMBL" id="FZOF01000003">
    <property type="protein sequence ID" value="SNS16558.1"/>
    <property type="molecule type" value="Genomic_DNA"/>
</dbReference>
<reference evidence="9 10" key="1">
    <citation type="submission" date="2017-06" db="EMBL/GenBank/DDBJ databases">
        <authorList>
            <person name="Kim H.J."/>
            <person name="Triplett B.A."/>
        </authorList>
    </citation>
    <scope>NUCLEOTIDE SEQUENCE [LARGE SCALE GENOMIC DNA]</scope>
    <source>
        <strain evidence="9 10">CGMCC 4.1858</strain>
    </source>
</reference>
<dbReference type="GO" id="GO:0005615">
    <property type="term" value="C:extracellular space"/>
    <property type="evidence" value="ECO:0007669"/>
    <property type="project" value="TreeGrafter"/>
</dbReference>
<evidence type="ECO:0000256" key="3">
    <source>
        <dbReference type="ARBA" id="ARBA00022670"/>
    </source>
</evidence>
<proteinExistence type="predicted"/>
<feature type="chain" id="PRO_5038752938" evidence="7">
    <location>
        <begin position="27"/>
        <end position="286"/>
    </location>
</feature>
<keyword evidence="7" id="KW-0732">Signal</keyword>
<dbReference type="InterPro" id="IPR043504">
    <property type="entry name" value="Peptidase_S1_PA_chymotrypsin"/>
</dbReference>
<dbReference type="InterPro" id="IPR009003">
    <property type="entry name" value="Peptidase_S1_PA"/>
</dbReference>
<protein>
    <submittedName>
        <fullName evidence="9">Trypsin</fullName>
    </submittedName>
</protein>
<evidence type="ECO:0000256" key="1">
    <source>
        <dbReference type="ARBA" id="ARBA00004613"/>
    </source>
</evidence>
<dbReference type="Pfam" id="PF00089">
    <property type="entry name" value="Trypsin"/>
    <property type="match status" value="1"/>
</dbReference>
<dbReference type="AlphaFoldDB" id="A0A239CA54"/>
<comment type="subcellular location">
    <subcellularLocation>
        <location evidence="1">Secreted</location>
    </subcellularLocation>
</comment>
<dbReference type="OrthoDB" id="1496095at2"/>